<evidence type="ECO:0000256" key="1">
    <source>
        <dbReference type="SAM" id="MobiDB-lite"/>
    </source>
</evidence>
<protein>
    <submittedName>
        <fullName evidence="2">Uncharacterized protein</fullName>
    </submittedName>
</protein>
<organism evidence="2 3">
    <name type="scientific">Thalassiosira oceanica</name>
    <name type="common">Marine diatom</name>
    <dbReference type="NCBI Taxonomy" id="159749"/>
    <lineage>
        <taxon>Eukaryota</taxon>
        <taxon>Sar</taxon>
        <taxon>Stramenopiles</taxon>
        <taxon>Ochrophyta</taxon>
        <taxon>Bacillariophyta</taxon>
        <taxon>Coscinodiscophyceae</taxon>
        <taxon>Thalassiosirophycidae</taxon>
        <taxon>Thalassiosirales</taxon>
        <taxon>Thalassiosiraceae</taxon>
        <taxon>Thalassiosira</taxon>
    </lineage>
</organism>
<accession>K0TPC1</accession>
<dbReference type="Proteomes" id="UP000266841">
    <property type="component" value="Unassembled WGS sequence"/>
</dbReference>
<keyword evidence="3" id="KW-1185">Reference proteome</keyword>
<evidence type="ECO:0000313" key="2">
    <source>
        <dbReference type="EMBL" id="EJK74347.1"/>
    </source>
</evidence>
<sequence length="148" mass="16374">MARYAIPPHRTGDADARRSHRIPPHTVDGGRASKSRPQPHPHRIARRQARATSRATSRTRATALQHSNTPADSERPHQQVTLQHAPLLIGRWSLTCVVLAPGTTAPAPSGGKCRSATSRFVIRNLILVHFLRWLSITRGTVRSSRPNQ</sequence>
<feature type="compositionally biased region" description="Basic residues" evidence="1">
    <location>
        <begin position="33"/>
        <end position="49"/>
    </location>
</feature>
<gene>
    <name evidence="2" type="ORF">THAOC_03976</name>
</gene>
<name>K0TPC1_THAOC</name>
<feature type="region of interest" description="Disordered" evidence="1">
    <location>
        <begin position="1"/>
        <end position="79"/>
    </location>
</feature>
<reference evidence="2 3" key="1">
    <citation type="journal article" date="2012" name="Genome Biol.">
        <title>Genome and low-iron response of an oceanic diatom adapted to chronic iron limitation.</title>
        <authorList>
            <person name="Lommer M."/>
            <person name="Specht M."/>
            <person name="Roy A.S."/>
            <person name="Kraemer L."/>
            <person name="Andreson R."/>
            <person name="Gutowska M.A."/>
            <person name="Wolf J."/>
            <person name="Bergner S.V."/>
            <person name="Schilhabel M.B."/>
            <person name="Klostermeier U.C."/>
            <person name="Beiko R.G."/>
            <person name="Rosenstiel P."/>
            <person name="Hippler M."/>
            <person name="Laroche J."/>
        </authorList>
    </citation>
    <scope>NUCLEOTIDE SEQUENCE [LARGE SCALE GENOMIC DNA]</scope>
    <source>
        <strain evidence="2 3">CCMP1005</strain>
    </source>
</reference>
<dbReference type="EMBL" id="AGNL01003762">
    <property type="protein sequence ID" value="EJK74347.1"/>
    <property type="molecule type" value="Genomic_DNA"/>
</dbReference>
<feature type="compositionally biased region" description="Low complexity" evidence="1">
    <location>
        <begin position="50"/>
        <end position="63"/>
    </location>
</feature>
<dbReference type="AlphaFoldDB" id="K0TPC1"/>
<evidence type="ECO:0000313" key="3">
    <source>
        <dbReference type="Proteomes" id="UP000266841"/>
    </source>
</evidence>
<comment type="caution">
    <text evidence="2">The sequence shown here is derived from an EMBL/GenBank/DDBJ whole genome shotgun (WGS) entry which is preliminary data.</text>
</comment>
<proteinExistence type="predicted"/>